<reference evidence="10 11" key="1">
    <citation type="submission" date="2016-06" db="EMBL/GenBank/DDBJ databases">
        <title>Genome sequence of Porphyrobacter dokdonensis DSW-74.</title>
        <authorList>
            <person name="Kim J.F."/>
            <person name="Song J.Y."/>
        </authorList>
    </citation>
    <scope>NUCLEOTIDE SEQUENCE [LARGE SCALE GENOMIC DNA]</scope>
    <source>
        <strain evidence="10 11">DSW-74</strain>
    </source>
</reference>
<sequence length="284" mass="29738">MIRSLVLPIALVTLAASCAPLLAQPSAQDAAEAAEMIAAHANTAFERIDPDKEMPPRVDPALPGAPASEEATLVYAGLPALASGDEVTFAEPAAQIEAARGPAALMISAEVVQPLPVTTPATAAASSTSNDPFVIKSILPIEGSIRYGDWFWDESAAPATGKLVITVDLEARVLSAFRDGHEIGTAVALLGTRKHPTPLGTFPILTKEKDNISEKYNNAPMPFTLRLTWDGIAIHGSPVLNGYASHGCIGVPDEFAAKLFAAARRGDKVIITRGRMVGVGDKVM</sequence>
<dbReference type="PANTHER" id="PTHR30582:SF2">
    <property type="entry name" value="L,D-TRANSPEPTIDASE YCIB-RELATED"/>
    <property type="match status" value="1"/>
</dbReference>
<evidence type="ECO:0000313" key="11">
    <source>
        <dbReference type="Proteomes" id="UP000092484"/>
    </source>
</evidence>
<keyword evidence="3" id="KW-0808">Transferase</keyword>
<evidence type="ECO:0000256" key="1">
    <source>
        <dbReference type="ARBA" id="ARBA00004752"/>
    </source>
</evidence>
<feature type="domain" description="L,D-TPase catalytic" evidence="9">
    <location>
        <begin position="163"/>
        <end position="272"/>
    </location>
</feature>
<dbReference type="InterPro" id="IPR005490">
    <property type="entry name" value="LD_TPept_cat_dom"/>
</dbReference>
<dbReference type="PROSITE" id="PS52029">
    <property type="entry name" value="LD_TPASE"/>
    <property type="match status" value="1"/>
</dbReference>
<keyword evidence="11" id="KW-1185">Reference proteome</keyword>
<dbReference type="InterPro" id="IPR038063">
    <property type="entry name" value="Transpep_catalytic_dom"/>
</dbReference>
<dbReference type="RefSeq" id="WP_068864160.1">
    <property type="nucleotide sequence ID" value="NZ_LZYB01000003.1"/>
</dbReference>
<comment type="caution">
    <text evidence="10">The sequence shown here is derived from an EMBL/GenBank/DDBJ whole genome shotgun (WGS) entry which is preliminary data.</text>
</comment>
<dbReference type="GO" id="GO:0018104">
    <property type="term" value="P:peptidoglycan-protein cross-linking"/>
    <property type="evidence" value="ECO:0007669"/>
    <property type="project" value="TreeGrafter"/>
</dbReference>
<feature type="signal peptide" evidence="8">
    <location>
        <begin position="1"/>
        <end position="23"/>
    </location>
</feature>
<dbReference type="AlphaFoldDB" id="A0A1A7BFI8"/>
<protein>
    <submittedName>
        <fullName evidence="10">ErfK/YbiS/YcfS/YnhG protein</fullName>
    </submittedName>
</protein>
<comment type="pathway">
    <text evidence="1 7">Cell wall biogenesis; peptidoglycan biosynthesis.</text>
</comment>
<dbReference type="InterPro" id="IPR050979">
    <property type="entry name" value="LD-transpeptidase"/>
</dbReference>
<evidence type="ECO:0000256" key="3">
    <source>
        <dbReference type="ARBA" id="ARBA00022679"/>
    </source>
</evidence>
<dbReference type="GO" id="GO:0071972">
    <property type="term" value="F:peptidoglycan L,D-transpeptidase activity"/>
    <property type="evidence" value="ECO:0007669"/>
    <property type="project" value="TreeGrafter"/>
</dbReference>
<organism evidence="10 11">
    <name type="scientific">Erythrobacter dokdonensis DSW-74</name>
    <dbReference type="NCBI Taxonomy" id="1300349"/>
    <lineage>
        <taxon>Bacteria</taxon>
        <taxon>Pseudomonadati</taxon>
        <taxon>Pseudomonadota</taxon>
        <taxon>Alphaproteobacteria</taxon>
        <taxon>Sphingomonadales</taxon>
        <taxon>Erythrobacteraceae</taxon>
        <taxon>Erythrobacter/Porphyrobacter group</taxon>
        <taxon>Erythrobacter</taxon>
    </lineage>
</organism>
<dbReference type="GO" id="GO:0005576">
    <property type="term" value="C:extracellular region"/>
    <property type="evidence" value="ECO:0007669"/>
    <property type="project" value="TreeGrafter"/>
</dbReference>
<dbReference type="UniPathway" id="UPA00219"/>
<keyword evidence="6 7" id="KW-0961">Cell wall biogenesis/degradation</keyword>
<evidence type="ECO:0000256" key="8">
    <source>
        <dbReference type="SAM" id="SignalP"/>
    </source>
</evidence>
<dbReference type="GO" id="GO:0016740">
    <property type="term" value="F:transferase activity"/>
    <property type="evidence" value="ECO:0007669"/>
    <property type="project" value="UniProtKB-KW"/>
</dbReference>
<keyword evidence="8" id="KW-0732">Signal</keyword>
<proteinExistence type="inferred from homology"/>
<evidence type="ECO:0000256" key="7">
    <source>
        <dbReference type="PROSITE-ProRule" id="PRU01373"/>
    </source>
</evidence>
<dbReference type="Proteomes" id="UP000092484">
    <property type="component" value="Unassembled WGS sequence"/>
</dbReference>
<dbReference type="PANTHER" id="PTHR30582">
    <property type="entry name" value="L,D-TRANSPEPTIDASE"/>
    <property type="match status" value="1"/>
</dbReference>
<feature type="active site" description="Proton donor/acceptor" evidence="7">
    <location>
        <position position="235"/>
    </location>
</feature>
<keyword evidence="5 7" id="KW-0573">Peptidoglycan synthesis</keyword>
<name>A0A1A7BFI8_9SPHN</name>
<dbReference type="Gene3D" id="2.40.440.10">
    <property type="entry name" value="L,D-transpeptidase catalytic domain-like"/>
    <property type="match status" value="1"/>
</dbReference>
<dbReference type="STRING" id="1300349.I603_1696"/>
<dbReference type="GO" id="GO:0071555">
    <property type="term" value="P:cell wall organization"/>
    <property type="evidence" value="ECO:0007669"/>
    <property type="project" value="UniProtKB-UniRule"/>
</dbReference>
<dbReference type="GO" id="GO:0008360">
    <property type="term" value="P:regulation of cell shape"/>
    <property type="evidence" value="ECO:0007669"/>
    <property type="project" value="UniProtKB-UniRule"/>
</dbReference>
<dbReference type="Pfam" id="PF03734">
    <property type="entry name" value="YkuD"/>
    <property type="match status" value="1"/>
</dbReference>
<evidence type="ECO:0000256" key="5">
    <source>
        <dbReference type="ARBA" id="ARBA00022984"/>
    </source>
</evidence>
<dbReference type="PROSITE" id="PS51257">
    <property type="entry name" value="PROKAR_LIPOPROTEIN"/>
    <property type="match status" value="1"/>
</dbReference>
<evidence type="ECO:0000256" key="6">
    <source>
        <dbReference type="ARBA" id="ARBA00023316"/>
    </source>
</evidence>
<dbReference type="EMBL" id="LZYB01000003">
    <property type="protein sequence ID" value="OBV11288.1"/>
    <property type="molecule type" value="Genomic_DNA"/>
</dbReference>
<evidence type="ECO:0000259" key="9">
    <source>
        <dbReference type="PROSITE" id="PS52029"/>
    </source>
</evidence>
<feature type="chain" id="PRO_5008354920" evidence="8">
    <location>
        <begin position="24"/>
        <end position="284"/>
    </location>
</feature>
<evidence type="ECO:0000256" key="2">
    <source>
        <dbReference type="ARBA" id="ARBA00005992"/>
    </source>
</evidence>
<accession>A0A1A7BFI8</accession>
<comment type="similarity">
    <text evidence="2">Belongs to the YkuD family.</text>
</comment>
<keyword evidence="4 7" id="KW-0133">Cell shape</keyword>
<evidence type="ECO:0000313" key="10">
    <source>
        <dbReference type="EMBL" id="OBV11288.1"/>
    </source>
</evidence>
<dbReference type="SUPFAM" id="SSF141523">
    <property type="entry name" value="L,D-transpeptidase catalytic domain-like"/>
    <property type="match status" value="1"/>
</dbReference>
<dbReference type="CDD" id="cd16913">
    <property type="entry name" value="YkuD_like"/>
    <property type="match status" value="1"/>
</dbReference>
<dbReference type="PATRIC" id="fig|1300349.4.peg.1689"/>
<feature type="active site" description="Nucleophile" evidence="7">
    <location>
        <position position="248"/>
    </location>
</feature>
<gene>
    <name evidence="10" type="ORF">I603_1696</name>
</gene>
<evidence type="ECO:0000256" key="4">
    <source>
        <dbReference type="ARBA" id="ARBA00022960"/>
    </source>
</evidence>